<name>A0A0A9BRP0_ARUDO</name>
<organism evidence="1">
    <name type="scientific">Arundo donax</name>
    <name type="common">Giant reed</name>
    <name type="synonym">Donax arundinaceus</name>
    <dbReference type="NCBI Taxonomy" id="35708"/>
    <lineage>
        <taxon>Eukaryota</taxon>
        <taxon>Viridiplantae</taxon>
        <taxon>Streptophyta</taxon>
        <taxon>Embryophyta</taxon>
        <taxon>Tracheophyta</taxon>
        <taxon>Spermatophyta</taxon>
        <taxon>Magnoliopsida</taxon>
        <taxon>Liliopsida</taxon>
        <taxon>Poales</taxon>
        <taxon>Poaceae</taxon>
        <taxon>PACMAD clade</taxon>
        <taxon>Arundinoideae</taxon>
        <taxon>Arundineae</taxon>
        <taxon>Arundo</taxon>
    </lineage>
</organism>
<proteinExistence type="predicted"/>
<sequence>MNMTPAGLLFLLGRSYTRAAAAQASLAAGSCQSGRE</sequence>
<dbReference type="AlphaFoldDB" id="A0A0A9BRP0"/>
<protein>
    <submittedName>
        <fullName evidence="1">Uncharacterized protein</fullName>
    </submittedName>
</protein>
<dbReference type="EMBL" id="GBRH01234085">
    <property type="protein sequence ID" value="JAD63810.1"/>
    <property type="molecule type" value="Transcribed_RNA"/>
</dbReference>
<reference evidence="1" key="1">
    <citation type="submission" date="2014-09" db="EMBL/GenBank/DDBJ databases">
        <authorList>
            <person name="Magalhaes I.L.F."/>
            <person name="Oliveira U."/>
            <person name="Santos F.R."/>
            <person name="Vidigal T.H.D.A."/>
            <person name="Brescovit A.D."/>
            <person name="Santos A.J."/>
        </authorList>
    </citation>
    <scope>NUCLEOTIDE SEQUENCE</scope>
    <source>
        <tissue evidence="1">Shoot tissue taken approximately 20 cm above the soil surface</tissue>
    </source>
</reference>
<reference evidence="1" key="2">
    <citation type="journal article" date="2015" name="Data Brief">
        <title>Shoot transcriptome of the giant reed, Arundo donax.</title>
        <authorList>
            <person name="Barrero R.A."/>
            <person name="Guerrero F.D."/>
            <person name="Moolhuijzen P."/>
            <person name="Goolsby J.A."/>
            <person name="Tidwell J."/>
            <person name="Bellgard S.E."/>
            <person name="Bellgard M.I."/>
        </authorList>
    </citation>
    <scope>NUCLEOTIDE SEQUENCE</scope>
    <source>
        <tissue evidence="1">Shoot tissue taken approximately 20 cm above the soil surface</tissue>
    </source>
</reference>
<accession>A0A0A9BRP0</accession>
<evidence type="ECO:0000313" key="1">
    <source>
        <dbReference type="EMBL" id="JAD63810.1"/>
    </source>
</evidence>